<evidence type="ECO:0000256" key="2">
    <source>
        <dbReference type="ARBA" id="ARBA00022723"/>
    </source>
</evidence>
<proteinExistence type="predicted"/>
<sequence>MALAPALRNGIGANCLIKTDDLDILINFKTGMVEKFETQEFGFRFTIPRDLLETIVGQRAVDWSNSFFLSCRFSAWRSGEFNEYLYNFFKSLSVERIQRTEAEAASRLKVNSDLSEEIQLGEYVMQRKCPHREADLSVFGEINGQELTCSLHGWRFDLNDGHCLNAENRPLRVRRRTS</sequence>
<evidence type="ECO:0000256" key="3">
    <source>
        <dbReference type="ARBA" id="ARBA00023004"/>
    </source>
</evidence>
<gene>
    <name evidence="6" type="ORF">UFOPK1353_00695</name>
</gene>
<dbReference type="InterPro" id="IPR017941">
    <property type="entry name" value="Rieske_2Fe-2S"/>
</dbReference>
<dbReference type="GO" id="GO:0046872">
    <property type="term" value="F:metal ion binding"/>
    <property type="evidence" value="ECO:0007669"/>
    <property type="project" value="UniProtKB-KW"/>
</dbReference>
<reference evidence="6" key="1">
    <citation type="submission" date="2020-05" db="EMBL/GenBank/DDBJ databases">
        <authorList>
            <person name="Chiriac C."/>
            <person name="Salcher M."/>
            <person name="Ghai R."/>
            <person name="Kavagutti S V."/>
        </authorList>
    </citation>
    <scope>NUCLEOTIDE SEQUENCE</scope>
</reference>
<name>A0A6J6BBM3_9ZZZZ</name>
<accession>A0A6J6BBM3</accession>
<evidence type="ECO:0000256" key="1">
    <source>
        <dbReference type="ARBA" id="ARBA00022714"/>
    </source>
</evidence>
<keyword evidence="2" id="KW-0479">Metal-binding</keyword>
<dbReference type="PROSITE" id="PS51296">
    <property type="entry name" value="RIESKE"/>
    <property type="match status" value="1"/>
</dbReference>
<dbReference type="AlphaFoldDB" id="A0A6J6BBM3"/>
<organism evidence="6">
    <name type="scientific">freshwater metagenome</name>
    <dbReference type="NCBI Taxonomy" id="449393"/>
    <lineage>
        <taxon>unclassified sequences</taxon>
        <taxon>metagenomes</taxon>
        <taxon>ecological metagenomes</taxon>
    </lineage>
</organism>
<keyword evidence="3" id="KW-0408">Iron</keyword>
<evidence type="ECO:0000313" key="6">
    <source>
        <dbReference type="EMBL" id="CAB4536550.1"/>
    </source>
</evidence>
<dbReference type="GO" id="GO:0051537">
    <property type="term" value="F:2 iron, 2 sulfur cluster binding"/>
    <property type="evidence" value="ECO:0007669"/>
    <property type="project" value="UniProtKB-KW"/>
</dbReference>
<evidence type="ECO:0000259" key="5">
    <source>
        <dbReference type="PROSITE" id="PS51296"/>
    </source>
</evidence>
<protein>
    <submittedName>
        <fullName evidence="6">Unannotated protein</fullName>
    </submittedName>
</protein>
<dbReference type="InterPro" id="IPR057330">
    <property type="entry name" value="SCP2_Rv3818"/>
</dbReference>
<dbReference type="SUPFAM" id="SSF50022">
    <property type="entry name" value="ISP domain"/>
    <property type="match status" value="1"/>
</dbReference>
<keyword evidence="1" id="KW-0001">2Fe-2S</keyword>
<dbReference type="Gene3D" id="2.102.10.10">
    <property type="entry name" value="Rieske [2Fe-2S] iron-sulphur domain"/>
    <property type="match status" value="1"/>
</dbReference>
<dbReference type="InterPro" id="IPR036922">
    <property type="entry name" value="Rieske_2Fe-2S_sf"/>
</dbReference>
<feature type="domain" description="Rieske" evidence="5">
    <location>
        <begin position="123"/>
        <end position="178"/>
    </location>
</feature>
<keyword evidence="4" id="KW-0411">Iron-sulfur</keyword>
<dbReference type="Pfam" id="PF00355">
    <property type="entry name" value="Rieske"/>
    <property type="match status" value="1"/>
</dbReference>
<dbReference type="Pfam" id="PF25451">
    <property type="entry name" value="SCP2_Rv3818"/>
    <property type="match status" value="1"/>
</dbReference>
<evidence type="ECO:0000256" key="4">
    <source>
        <dbReference type="ARBA" id="ARBA00023014"/>
    </source>
</evidence>
<dbReference type="EMBL" id="CAEZSE010000102">
    <property type="protein sequence ID" value="CAB4536550.1"/>
    <property type="molecule type" value="Genomic_DNA"/>
</dbReference>